<evidence type="ECO:0000313" key="1">
    <source>
        <dbReference type="EMBL" id="QCD99333.1"/>
    </source>
</evidence>
<dbReference type="EMBL" id="CP039351">
    <property type="protein sequence ID" value="QCD99333.1"/>
    <property type="molecule type" value="Genomic_DNA"/>
</dbReference>
<sequence length="464" mass="51633">MQGGLLEDQFLLPHVGSFFKWLTAPDQKSQLQCKVRHVPGFYDCSLQMEVERDDQGDSAVARISKDDQDLAAGRPNISRLDAFSQSFKHFKDGYFKVVVKEGGKSHFLNADGSTKFPFSWTNNPSRYKDMGVEELSAGDKEVVGMLLKFVDKLPTKGLVMVYNSVHPIIDIEGHMVQSDKKNLALFQSLRKEMAAKAKAAGKADIPNLQESVVEVHVHGRTKRKYELPPRPGKGKDVKKIRAALLGTASGAGSASGEKLPEAGLIELPEISVRKEISIDLPDTVVNSIDNMEVDHIVRTMRSARFVWKLLRRREDGVEDAGAMEARAVVAMAAVTFLRRNCGGVASFYGVRCGGSCALHRFARRFKRRWRAEVVAVLVLLRRFPWLLREEEELAVAQDSGEVLQVRGCVLTVTPLLLREWRKMVALSWRVVMVVGKQASMVADGDGGGGCRGGWSWWLKLGFHE</sequence>
<keyword evidence="2" id="KW-1185">Reference proteome</keyword>
<gene>
    <name evidence="1" type="ORF">DEO72_LG7g614</name>
</gene>
<organism evidence="1 2">
    <name type="scientific">Vigna unguiculata</name>
    <name type="common">Cowpea</name>
    <dbReference type="NCBI Taxonomy" id="3917"/>
    <lineage>
        <taxon>Eukaryota</taxon>
        <taxon>Viridiplantae</taxon>
        <taxon>Streptophyta</taxon>
        <taxon>Embryophyta</taxon>
        <taxon>Tracheophyta</taxon>
        <taxon>Spermatophyta</taxon>
        <taxon>Magnoliopsida</taxon>
        <taxon>eudicotyledons</taxon>
        <taxon>Gunneridae</taxon>
        <taxon>Pentapetalae</taxon>
        <taxon>rosids</taxon>
        <taxon>fabids</taxon>
        <taxon>Fabales</taxon>
        <taxon>Fabaceae</taxon>
        <taxon>Papilionoideae</taxon>
        <taxon>50 kb inversion clade</taxon>
        <taxon>NPAAA clade</taxon>
        <taxon>indigoferoid/millettioid clade</taxon>
        <taxon>Phaseoleae</taxon>
        <taxon>Vigna</taxon>
    </lineage>
</organism>
<evidence type="ECO:0000313" key="2">
    <source>
        <dbReference type="Proteomes" id="UP000501690"/>
    </source>
</evidence>
<protein>
    <submittedName>
        <fullName evidence="1">tRNA-specific 2-thiouridylase</fullName>
    </submittedName>
</protein>
<proteinExistence type="predicted"/>
<reference evidence="1 2" key="1">
    <citation type="submission" date="2019-04" db="EMBL/GenBank/DDBJ databases">
        <title>An improved genome assembly and genetic linkage map for asparagus bean, Vigna unguiculata ssp. sesquipedialis.</title>
        <authorList>
            <person name="Xia Q."/>
            <person name="Zhang R."/>
            <person name="Dong Y."/>
        </authorList>
    </citation>
    <scope>NUCLEOTIDE SEQUENCE [LARGE SCALE GENOMIC DNA]</scope>
    <source>
        <tissue evidence="1">Leaf</tissue>
    </source>
</reference>
<dbReference type="Proteomes" id="UP000501690">
    <property type="component" value="Linkage Group LG7"/>
</dbReference>
<dbReference type="AlphaFoldDB" id="A0A4D6MEX5"/>
<accession>A0A4D6MEX5</accession>
<name>A0A4D6MEX5_VIGUN</name>